<evidence type="ECO:0000256" key="2">
    <source>
        <dbReference type="ARBA" id="ARBA00022448"/>
    </source>
</evidence>
<dbReference type="GO" id="GO:0015086">
    <property type="term" value="F:cadmium ion transmembrane transporter activity"/>
    <property type="evidence" value="ECO:0007669"/>
    <property type="project" value="TreeGrafter"/>
</dbReference>
<keyword evidence="4 7" id="KW-0769">Symport</keyword>
<comment type="similarity">
    <text evidence="7">Belongs to the NRAMP family.</text>
</comment>
<feature type="transmembrane region" description="Helical" evidence="7">
    <location>
        <begin position="408"/>
        <end position="430"/>
    </location>
</feature>
<dbReference type="NCBIfam" id="NF037982">
    <property type="entry name" value="Nramp_1"/>
    <property type="match status" value="1"/>
</dbReference>
<dbReference type="Proteomes" id="UP001139308">
    <property type="component" value="Unassembled WGS sequence"/>
</dbReference>
<keyword evidence="7" id="KW-1003">Cell membrane</keyword>
<evidence type="ECO:0000256" key="6">
    <source>
        <dbReference type="ARBA" id="ARBA00023136"/>
    </source>
</evidence>
<dbReference type="PANTHER" id="PTHR11706">
    <property type="entry name" value="SOLUTE CARRIER PROTEIN FAMILY 11 MEMBER"/>
    <property type="match status" value="1"/>
</dbReference>
<name>A0A9X1RN23_9BURK</name>
<dbReference type="AlphaFoldDB" id="A0A9X1RN23"/>
<gene>
    <name evidence="7" type="primary">mntH</name>
    <name evidence="9" type="ORF">L5014_04150</name>
</gene>
<dbReference type="PANTHER" id="PTHR11706:SF33">
    <property type="entry name" value="NATURAL RESISTANCE-ASSOCIATED MACROPHAGE PROTEIN 2"/>
    <property type="match status" value="1"/>
</dbReference>
<dbReference type="NCBIfam" id="NF001923">
    <property type="entry name" value="PRK00701.1"/>
    <property type="match status" value="1"/>
</dbReference>
<evidence type="ECO:0000256" key="1">
    <source>
        <dbReference type="ARBA" id="ARBA00004141"/>
    </source>
</evidence>
<dbReference type="GO" id="GO:0034755">
    <property type="term" value="P:iron ion transmembrane transport"/>
    <property type="evidence" value="ECO:0007669"/>
    <property type="project" value="TreeGrafter"/>
</dbReference>
<feature type="transmembrane region" description="Helical" evidence="7">
    <location>
        <begin position="306"/>
        <end position="329"/>
    </location>
</feature>
<comment type="caution">
    <text evidence="9">The sequence shown here is derived from an EMBL/GenBank/DDBJ whole genome shotgun (WGS) entry which is preliminary data.</text>
</comment>
<dbReference type="NCBIfam" id="TIGR01197">
    <property type="entry name" value="nramp"/>
    <property type="match status" value="1"/>
</dbReference>
<keyword evidence="3 7" id="KW-0812">Transmembrane</keyword>
<feature type="transmembrane region" description="Helical" evidence="7">
    <location>
        <begin position="176"/>
        <end position="195"/>
    </location>
</feature>
<evidence type="ECO:0000256" key="3">
    <source>
        <dbReference type="ARBA" id="ARBA00022692"/>
    </source>
</evidence>
<dbReference type="GO" id="GO:0015293">
    <property type="term" value="F:symporter activity"/>
    <property type="evidence" value="ECO:0007669"/>
    <property type="project" value="UniProtKB-UniRule"/>
</dbReference>
<feature type="compositionally biased region" description="Basic and acidic residues" evidence="8">
    <location>
        <begin position="1"/>
        <end position="11"/>
    </location>
</feature>
<feature type="transmembrane region" description="Helical" evidence="7">
    <location>
        <begin position="215"/>
        <end position="240"/>
    </location>
</feature>
<dbReference type="PRINTS" id="PR00447">
    <property type="entry name" value="NATRESASSCMP"/>
</dbReference>
<feature type="region of interest" description="Disordered" evidence="8">
    <location>
        <begin position="1"/>
        <end position="20"/>
    </location>
</feature>
<evidence type="ECO:0000256" key="7">
    <source>
        <dbReference type="HAMAP-Rule" id="MF_00221"/>
    </source>
</evidence>
<reference evidence="9" key="1">
    <citation type="submission" date="2022-01" db="EMBL/GenBank/DDBJ databases">
        <title>Genome sequence and assembly of Parabukholderia sp. RG36.</title>
        <authorList>
            <person name="Chhetri G."/>
        </authorList>
    </citation>
    <scope>NUCLEOTIDE SEQUENCE</scope>
    <source>
        <strain evidence="9">RG36</strain>
    </source>
</reference>
<dbReference type="Pfam" id="PF01566">
    <property type="entry name" value="Nramp"/>
    <property type="match status" value="1"/>
</dbReference>
<evidence type="ECO:0000313" key="10">
    <source>
        <dbReference type="Proteomes" id="UP001139308"/>
    </source>
</evidence>
<comment type="function">
    <text evidence="7">H(+)-stimulated, divalent metal cation uptake system.</text>
</comment>
<feature type="transmembrane region" description="Helical" evidence="7">
    <location>
        <begin position="349"/>
        <end position="367"/>
    </location>
</feature>
<dbReference type="EMBL" id="JAKLJA010000002">
    <property type="protein sequence ID" value="MCG5072557.1"/>
    <property type="molecule type" value="Genomic_DNA"/>
</dbReference>
<dbReference type="GO" id="GO:0005886">
    <property type="term" value="C:plasma membrane"/>
    <property type="evidence" value="ECO:0007669"/>
    <property type="project" value="UniProtKB-SubCell"/>
</dbReference>
<accession>A0A9X1RN23</accession>
<feature type="transmembrane region" description="Helical" evidence="7">
    <location>
        <begin position="36"/>
        <end position="53"/>
    </location>
</feature>
<dbReference type="GO" id="GO:0005384">
    <property type="term" value="F:manganese ion transmembrane transporter activity"/>
    <property type="evidence" value="ECO:0007669"/>
    <property type="project" value="TreeGrafter"/>
</dbReference>
<keyword evidence="5 7" id="KW-1133">Transmembrane helix</keyword>
<dbReference type="InterPro" id="IPR001046">
    <property type="entry name" value="NRAMP_fam"/>
</dbReference>
<evidence type="ECO:0000256" key="4">
    <source>
        <dbReference type="ARBA" id="ARBA00022847"/>
    </source>
</evidence>
<evidence type="ECO:0000256" key="5">
    <source>
        <dbReference type="ARBA" id="ARBA00022989"/>
    </source>
</evidence>
<protein>
    <recommendedName>
        <fullName evidence="7">Divalent metal cation transporter MntH</fullName>
    </recommendedName>
</protein>
<proteinExistence type="inferred from homology"/>
<keyword evidence="6 7" id="KW-0472">Membrane</keyword>
<evidence type="ECO:0000256" key="8">
    <source>
        <dbReference type="SAM" id="MobiDB-lite"/>
    </source>
</evidence>
<feature type="transmembrane region" description="Helical" evidence="7">
    <location>
        <begin position="73"/>
        <end position="96"/>
    </location>
</feature>
<dbReference type="RefSeq" id="WP_238462306.1">
    <property type="nucleotide sequence ID" value="NZ_JAKLJA010000002.1"/>
</dbReference>
<feature type="transmembrane region" description="Helical" evidence="7">
    <location>
        <begin position="261"/>
        <end position="286"/>
    </location>
</feature>
<dbReference type="HAMAP" id="MF_00221">
    <property type="entry name" value="NRAMP"/>
    <property type="match status" value="1"/>
</dbReference>
<feature type="transmembrane region" description="Helical" evidence="7">
    <location>
        <begin position="373"/>
        <end position="396"/>
    </location>
</feature>
<keyword evidence="2 7" id="KW-0813">Transport</keyword>
<sequence length="438" mass="46362">MHHRTREDNLHEPPGGLSERTAHEVREALEGRRRGAALMLPLAGPAVIVSVAYMDPGNFATNIQAGARYGYTLLWVVLLANFVAMLFQALSAKLGIVTGCNLAQLCRAHLPAPLVWLMWIVSEIAAMATDLAEFLGGAIGLALLFHLPLLAGMAITALVTYGLLFFERAGFRPLELMIGALVGLIGLCYLLELFITPVDWGGVLGHLAAPSLPDAQAVMIAVGIVGATVMPHALFLHSGLTQARVQPRNESERKRLLRFSNIEVALALSFAGLINMAMVIMAAAAFHLGHADVAEIGSAWHTLTPLFGVAAASIFLVSLIASGVSSSVVGTLAGQMIMQGFVGFQIPLWLRRLVTMAPSFAVVGLGVNATEALVASQVVLSLALPFPMAALVWFTSRRNVMGAYRSSPALAWLAVLGALGVLALNALLLLQTFGVSLV</sequence>
<evidence type="ECO:0000313" key="9">
    <source>
        <dbReference type="EMBL" id="MCG5072557.1"/>
    </source>
</evidence>
<keyword evidence="10" id="KW-1185">Reference proteome</keyword>
<dbReference type="GO" id="GO:0046872">
    <property type="term" value="F:metal ion binding"/>
    <property type="evidence" value="ECO:0007669"/>
    <property type="project" value="UniProtKB-UniRule"/>
</dbReference>
<keyword evidence="7" id="KW-0406">Ion transport</keyword>
<organism evidence="9 10">
    <name type="scientific">Paraburkholderia tagetis</name>
    <dbReference type="NCBI Taxonomy" id="2913261"/>
    <lineage>
        <taxon>Bacteria</taxon>
        <taxon>Pseudomonadati</taxon>
        <taxon>Pseudomonadota</taxon>
        <taxon>Betaproteobacteria</taxon>
        <taxon>Burkholderiales</taxon>
        <taxon>Burkholderiaceae</taxon>
        <taxon>Paraburkholderia</taxon>
    </lineage>
</organism>
<comment type="subcellular location">
    <subcellularLocation>
        <location evidence="7">Cell membrane</location>
        <topology evidence="7">Multi-pass membrane protein</topology>
    </subcellularLocation>
    <subcellularLocation>
        <location evidence="1">Membrane</location>
        <topology evidence="1">Multi-pass membrane protein</topology>
    </subcellularLocation>
</comment>
<feature type="transmembrane region" description="Helical" evidence="7">
    <location>
        <begin position="108"/>
        <end position="128"/>
    </location>
</feature>
<feature type="transmembrane region" description="Helical" evidence="7">
    <location>
        <begin position="134"/>
        <end position="164"/>
    </location>
</feature>